<protein>
    <submittedName>
        <fullName evidence="2">Nitrate reductase molybdenum cofactor assembly chaperone</fullName>
    </submittedName>
</protein>
<evidence type="ECO:0000313" key="2">
    <source>
        <dbReference type="EMBL" id="MFC3149174.1"/>
    </source>
</evidence>
<dbReference type="EMBL" id="JBHRTI010000010">
    <property type="protein sequence ID" value="MFC3149174.1"/>
    <property type="molecule type" value="Genomic_DNA"/>
</dbReference>
<reference evidence="3" key="1">
    <citation type="journal article" date="2019" name="Int. J. Syst. Evol. Microbiol.">
        <title>The Global Catalogue of Microorganisms (GCM) 10K type strain sequencing project: providing services to taxonomists for standard genome sequencing and annotation.</title>
        <authorList>
            <consortium name="The Broad Institute Genomics Platform"/>
            <consortium name="The Broad Institute Genome Sequencing Center for Infectious Disease"/>
            <person name="Wu L."/>
            <person name="Ma J."/>
        </authorList>
    </citation>
    <scope>NUCLEOTIDE SEQUENCE [LARGE SCALE GENOMIC DNA]</scope>
    <source>
        <strain evidence="3">KCTC 52168</strain>
    </source>
</reference>
<dbReference type="Proteomes" id="UP001595556">
    <property type="component" value="Unassembled WGS sequence"/>
</dbReference>
<comment type="caution">
    <text evidence="2">The sequence shown here is derived from an EMBL/GenBank/DDBJ whole genome shotgun (WGS) entry which is preliminary data.</text>
</comment>
<dbReference type="InterPro" id="IPR036411">
    <property type="entry name" value="TorD-like_sf"/>
</dbReference>
<dbReference type="Pfam" id="PF02613">
    <property type="entry name" value="Nitrate_red_del"/>
    <property type="match status" value="1"/>
</dbReference>
<dbReference type="SUPFAM" id="SSF89155">
    <property type="entry name" value="TorD-like"/>
    <property type="match status" value="1"/>
</dbReference>
<gene>
    <name evidence="2" type="primary">narJ</name>
    <name evidence="2" type="ORF">ACFOEN_16245</name>
</gene>
<dbReference type="PANTHER" id="PTHR43680">
    <property type="entry name" value="NITRATE REDUCTASE MOLYBDENUM COFACTOR ASSEMBLY CHAPERONE"/>
    <property type="match status" value="1"/>
</dbReference>
<keyword evidence="1" id="KW-0534">Nitrate assimilation</keyword>
<dbReference type="NCBIfam" id="TIGR00684">
    <property type="entry name" value="narJ"/>
    <property type="match status" value="1"/>
</dbReference>
<accession>A0ABV7H5J7</accession>
<dbReference type="PANTHER" id="PTHR43680:SF2">
    <property type="entry name" value="NITRATE REDUCTASE MOLYBDENUM COFACTOR ASSEMBLY CHAPERONE NARJ"/>
    <property type="match status" value="1"/>
</dbReference>
<dbReference type="Gene3D" id="1.10.3480.10">
    <property type="entry name" value="TorD-like"/>
    <property type="match status" value="1"/>
</dbReference>
<keyword evidence="3" id="KW-1185">Reference proteome</keyword>
<evidence type="ECO:0000313" key="3">
    <source>
        <dbReference type="Proteomes" id="UP001595556"/>
    </source>
</evidence>
<organism evidence="2 3">
    <name type="scientific">Piscinibacterium candidicorallinum</name>
    <dbReference type="NCBI Taxonomy" id="1793872"/>
    <lineage>
        <taxon>Bacteria</taxon>
        <taxon>Pseudomonadati</taxon>
        <taxon>Pseudomonadota</taxon>
        <taxon>Betaproteobacteria</taxon>
        <taxon>Burkholderiales</taxon>
        <taxon>Piscinibacterium</taxon>
    </lineage>
</organism>
<name>A0ABV7H5J7_9BURK</name>
<dbReference type="InterPro" id="IPR003765">
    <property type="entry name" value="NO3_reductase_chaperone_NarJ"/>
</dbReference>
<dbReference type="RefSeq" id="WP_377305733.1">
    <property type="nucleotide sequence ID" value="NZ_CP180191.1"/>
</dbReference>
<dbReference type="InterPro" id="IPR020945">
    <property type="entry name" value="DMSO/NO3_reduct_chaperone"/>
</dbReference>
<sequence length="222" mass="24063">MSRAHTLRALAALLSYPDEALQAALPELGVLLSAQPQLTSTQASLRALMTNLAAQDLFEAQSAYINTFDRGRSACLNLFEHVHGDSRDRGQAMVDLMSLYERHGLKLLGTELPDYLPAFLEFASLFPGDEALAHIREVAPILASIRNTLTRRSSPYAAIFSALLCLIGEGASAADHSANIPEDNCAQALDEQYAEAPVTFMGNCAPQSPRAEQPIHFVGRRA</sequence>
<proteinExistence type="predicted"/>
<evidence type="ECO:0000256" key="1">
    <source>
        <dbReference type="ARBA" id="ARBA00023063"/>
    </source>
</evidence>